<accession>A0ABW7N683</accession>
<organism evidence="1 2">
    <name type="scientific">Marinoscillum luteum</name>
    <dbReference type="NCBI Taxonomy" id="861051"/>
    <lineage>
        <taxon>Bacteria</taxon>
        <taxon>Pseudomonadati</taxon>
        <taxon>Bacteroidota</taxon>
        <taxon>Cytophagia</taxon>
        <taxon>Cytophagales</taxon>
        <taxon>Reichenbachiellaceae</taxon>
        <taxon>Marinoscillum</taxon>
    </lineage>
</organism>
<dbReference type="RefSeq" id="WP_395415943.1">
    <property type="nucleotide sequence ID" value="NZ_JBIPKE010000009.1"/>
</dbReference>
<evidence type="ECO:0000313" key="2">
    <source>
        <dbReference type="Proteomes" id="UP001610063"/>
    </source>
</evidence>
<dbReference type="Proteomes" id="UP001610063">
    <property type="component" value="Unassembled WGS sequence"/>
</dbReference>
<keyword evidence="1" id="KW-0328">Glycosyltransferase</keyword>
<dbReference type="Gene3D" id="3.90.550.10">
    <property type="entry name" value="Spore Coat Polysaccharide Biosynthesis Protein SpsA, Chain A"/>
    <property type="match status" value="1"/>
</dbReference>
<dbReference type="SUPFAM" id="SSF53448">
    <property type="entry name" value="Nucleotide-diphospho-sugar transferases"/>
    <property type="match status" value="1"/>
</dbReference>
<gene>
    <name evidence="1" type="ORF">ACHKAR_01930</name>
</gene>
<reference evidence="1 2" key="1">
    <citation type="journal article" date="2013" name="Int. J. Syst. Evol. Microbiol.">
        <title>Marinoscillum luteum sp. nov., isolated from marine sediment.</title>
        <authorList>
            <person name="Cha I.T."/>
            <person name="Park S.J."/>
            <person name="Kim S.J."/>
            <person name="Kim J.G."/>
            <person name="Jung M.Y."/>
            <person name="Shin K.S."/>
            <person name="Kwon K.K."/>
            <person name="Yang S.H."/>
            <person name="Seo Y.S."/>
            <person name="Rhee S.K."/>
        </authorList>
    </citation>
    <scope>NUCLEOTIDE SEQUENCE [LARGE SCALE GENOMIC DNA]</scope>
    <source>
        <strain evidence="1 2">KCTC 23939</strain>
    </source>
</reference>
<name>A0ABW7N683_9BACT</name>
<dbReference type="GO" id="GO:0016757">
    <property type="term" value="F:glycosyltransferase activity"/>
    <property type="evidence" value="ECO:0007669"/>
    <property type="project" value="UniProtKB-KW"/>
</dbReference>
<comment type="caution">
    <text evidence="1">The sequence shown here is derived from an EMBL/GenBank/DDBJ whole genome shotgun (WGS) entry which is preliminary data.</text>
</comment>
<dbReference type="EC" id="2.4.-.-" evidence="1"/>
<protein>
    <submittedName>
        <fullName evidence="1">Glycosyltransferase</fullName>
        <ecNumber evidence="1">2.4.-.-</ecNumber>
    </submittedName>
</protein>
<evidence type="ECO:0000313" key="1">
    <source>
        <dbReference type="EMBL" id="MFH6982174.1"/>
    </source>
</evidence>
<dbReference type="InterPro" id="IPR029044">
    <property type="entry name" value="Nucleotide-diphossugar_trans"/>
</dbReference>
<sequence>MVHTAIGPLKAESIYLKRYAWPATGLAGKVSGNPQMIVVIPAFCEDHLPEALTSLHRCTPPALEMVVLIIVNESENASLEIQQKNQACLLAIQQVIPTFQQHVLHVKLPPKKAGVGLARKIGMDEAVRVFEDRQEDGIIVCYDADCHCDDNYLQAIEHFYQDPQNNLGLVHYEHELHGPNHEAILNYELYLRYYTNALRVCGYPYALQTLGSCITVRSSAYQKQGGMNTRKAGEDFYFIHKTIPLKGIGEINQTTIYPSDRVSDRVPFGTGHAIAKYLEDEADDYSVYHPDIFEQLRPVNKDLKDLYTTRIFDISEVSPCLRAFYLENNFEEALHQILDQSGSYSNFLDRYFQWWDAFRVLKYVHFARDHFYGSVPLHSAMQWLSLQLPELLLAEKDQLAQLLRMREYDRANTFYIR</sequence>
<keyword evidence="1" id="KW-0808">Transferase</keyword>
<dbReference type="EMBL" id="JBIPKE010000009">
    <property type="protein sequence ID" value="MFH6982174.1"/>
    <property type="molecule type" value="Genomic_DNA"/>
</dbReference>
<proteinExistence type="predicted"/>
<keyword evidence="2" id="KW-1185">Reference proteome</keyword>